<protein>
    <submittedName>
        <fullName evidence="1">Uncharacterized protein</fullName>
    </submittedName>
</protein>
<proteinExistence type="predicted"/>
<name>A0A4R6GX07_9BACT</name>
<dbReference type="AlphaFoldDB" id="A0A4R6GX07"/>
<dbReference type="OrthoDB" id="1467339at2"/>
<accession>A0A4R6GX07</accession>
<sequence>MEKDFSKWLYLKIDWAEVLYLYNTGKKYQKKQDLVALFWNSYIYVEFKVKDYFSKFSELPLAELNNLIFEFRQNFPLSDRIKGINYYDDLIYLLIEKYSSPQPIETQPESTPPKLQTIGKTNVELSVPDWTIIFYYLDEAGTKEGNKIDRMEKFIEKNNVINPSGTLTTKSNFKKEYHEIENRINGKNGKKPLPPQRIKTILSYLESDTNALQRAKNDIVYLTEEKE</sequence>
<reference evidence="1 2" key="1">
    <citation type="submission" date="2019-03" db="EMBL/GenBank/DDBJ databases">
        <title>Freshwater and sediment microbial communities from various areas in North America, analyzing microbe dynamics in response to fracking.</title>
        <authorList>
            <person name="Lamendella R."/>
        </authorList>
    </citation>
    <scope>NUCLEOTIDE SEQUENCE [LARGE SCALE GENOMIC DNA]</scope>
    <source>
        <strain evidence="1 2">114D</strain>
    </source>
</reference>
<gene>
    <name evidence="1" type="ORF">DET52_106199</name>
</gene>
<evidence type="ECO:0000313" key="1">
    <source>
        <dbReference type="EMBL" id="TDN99986.1"/>
    </source>
</evidence>
<comment type="caution">
    <text evidence="1">The sequence shown here is derived from an EMBL/GenBank/DDBJ whole genome shotgun (WGS) entry which is preliminary data.</text>
</comment>
<dbReference type="Proteomes" id="UP000294848">
    <property type="component" value="Unassembled WGS sequence"/>
</dbReference>
<dbReference type="EMBL" id="SNWI01000006">
    <property type="protein sequence ID" value="TDN99986.1"/>
    <property type="molecule type" value="Genomic_DNA"/>
</dbReference>
<evidence type="ECO:0000313" key="2">
    <source>
        <dbReference type="Proteomes" id="UP000294848"/>
    </source>
</evidence>
<organism evidence="1 2">
    <name type="scientific">Sunxiuqinia elliptica</name>
    <dbReference type="NCBI Taxonomy" id="655355"/>
    <lineage>
        <taxon>Bacteria</taxon>
        <taxon>Pseudomonadati</taxon>
        <taxon>Bacteroidota</taxon>
        <taxon>Bacteroidia</taxon>
        <taxon>Marinilabiliales</taxon>
        <taxon>Prolixibacteraceae</taxon>
        <taxon>Sunxiuqinia</taxon>
    </lineage>
</organism>
<dbReference type="RefSeq" id="WP_133465526.1">
    <property type="nucleotide sequence ID" value="NZ_SNWI01000006.1"/>
</dbReference>